<keyword evidence="4 5" id="KW-0238">DNA-binding</keyword>
<keyword evidence="1" id="KW-0479">Metal-binding</keyword>
<evidence type="ECO:0000259" key="6">
    <source>
        <dbReference type="PROSITE" id="PS50950"/>
    </source>
</evidence>
<keyword evidence="3" id="KW-0862">Zinc</keyword>
<evidence type="ECO:0000256" key="1">
    <source>
        <dbReference type="ARBA" id="ARBA00022723"/>
    </source>
</evidence>
<keyword evidence="8" id="KW-1185">Reference proteome</keyword>
<name>A0A6J8EZR7_MYTCO</name>
<dbReference type="GO" id="GO:0003677">
    <property type="term" value="F:DNA binding"/>
    <property type="evidence" value="ECO:0007669"/>
    <property type="project" value="UniProtKB-UniRule"/>
</dbReference>
<evidence type="ECO:0000313" key="8">
    <source>
        <dbReference type="Proteomes" id="UP000507470"/>
    </source>
</evidence>
<evidence type="ECO:0000256" key="3">
    <source>
        <dbReference type="ARBA" id="ARBA00022833"/>
    </source>
</evidence>
<reference evidence="7 8" key="1">
    <citation type="submission" date="2020-06" db="EMBL/GenBank/DDBJ databases">
        <authorList>
            <person name="Li R."/>
            <person name="Bekaert M."/>
        </authorList>
    </citation>
    <scope>NUCLEOTIDE SEQUENCE [LARGE SCALE GENOMIC DNA]</scope>
    <source>
        <strain evidence="8">wild</strain>
    </source>
</reference>
<dbReference type="Proteomes" id="UP000507470">
    <property type="component" value="Unassembled WGS sequence"/>
</dbReference>
<proteinExistence type="predicted"/>
<sequence length="260" mass="29537">MVKRCTWGKCNSASRYNRDRDYMQKVTFLPIPKPVTRLSETKVWVKVCGRKNFTIKDVNKHSYVCSKHFVEGRPTSSYPYPVSALSTSPIIPQSKSVQRATQHVGIPSTSLPAPVPLSFSSIPIPTAFVEVSSKKASPSLHTSAVQLQTIEAEHFEVSDSTLSQLYKPVEQRVKIQTNSVSVQTEISFDDMSPYSDGCFKDIRELKRQFIMEGIYLKVTTRAHFIQVQFWTTELNLGQVLVILICHENKRLRINIIDIRS</sequence>
<gene>
    <name evidence="7" type="ORF">MCOR_57001</name>
</gene>
<dbReference type="SUPFAM" id="SSF57716">
    <property type="entry name" value="Glucocorticoid receptor-like (DNA-binding domain)"/>
    <property type="match status" value="1"/>
</dbReference>
<keyword evidence="2 5" id="KW-0863">Zinc-finger</keyword>
<evidence type="ECO:0000256" key="5">
    <source>
        <dbReference type="PROSITE-ProRule" id="PRU00309"/>
    </source>
</evidence>
<protein>
    <recommendedName>
        <fullName evidence="6">THAP-type domain-containing protein</fullName>
    </recommendedName>
</protein>
<evidence type="ECO:0000256" key="4">
    <source>
        <dbReference type="ARBA" id="ARBA00023125"/>
    </source>
</evidence>
<evidence type="ECO:0000256" key="2">
    <source>
        <dbReference type="ARBA" id="ARBA00022771"/>
    </source>
</evidence>
<dbReference type="InterPro" id="IPR006612">
    <property type="entry name" value="THAP_Znf"/>
</dbReference>
<accession>A0A6J8EZR7</accession>
<dbReference type="Pfam" id="PF05485">
    <property type="entry name" value="THAP"/>
    <property type="match status" value="1"/>
</dbReference>
<dbReference type="OrthoDB" id="6127265at2759"/>
<dbReference type="PROSITE" id="PS50950">
    <property type="entry name" value="ZF_THAP"/>
    <property type="match status" value="1"/>
</dbReference>
<evidence type="ECO:0000313" key="7">
    <source>
        <dbReference type="EMBL" id="CAC5425156.1"/>
    </source>
</evidence>
<feature type="domain" description="THAP-type" evidence="6">
    <location>
        <begin position="1"/>
        <end position="84"/>
    </location>
</feature>
<dbReference type="EMBL" id="CACVKT020010187">
    <property type="protein sequence ID" value="CAC5425156.1"/>
    <property type="molecule type" value="Genomic_DNA"/>
</dbReference>
<dbReference type="AlphaFoldDB" id="A0A6J8EZR7"/>
<organism evidence="7 8">
    <name type="scientific">Mytilus coruscus</name>
    <name type="common">Sea mussel</name>
    <dbReference type="NCBI Taxonomy" id="42192"/>
    <lineage>
        <taxon>Eukaryota</taxon>
        <taxon>Metazoa</taxon>
        <taxon>Spiralia</taxon>
        <taxon>Lophotrochozoa</taxon>
        <taxon>Mollusca</taxon>
        <taxon>Bivalvia</taxon>
        <taxon>Autobranchia</taxon>
        <taxon>Pteriomorphia</taxon>
        <taxon>Mytilida</taxon>
        <taxon>Mytiloidea</taxon>
        <taxon>Mytilidae</taxon>
        <taxon>Mytilinae</taxon>
        <taxon>Mytilus</taxon>
    </lineage>
</organism>
<dbReference type="GO" id="GO:0008270">
    <property type="term" value="F:zinc ion binding"/>
    <property type="evidence" value="ECO:0007669"/>
    <property type="project" value="UniProtKB-KW"/>
</dbReference>